<dbReference type="PANTHER" id="PTHR27006">
    <property type="entry name" value="PROMASTIGOTE SURFACE ANTIGEN PROTEIN PSA"/>
    <property type="match status" value="1"/>
</dbReference>
<organism evidence="1 2">
    <name type="scientific">Vigna mungo</name>
    <name type="common">Black gram</name>
    <name type="synonym">Phaseolus mungo</name>
    <dbReference type="NCBI Taxonomy" id="3915"/>
    <lineage>
        <taxon>Eukaryota</taxon>
        <taxon>Viridiplantae</taxon>
        <taxon>Streptophyta</taxon>
        <taxon>Embryophyta</taxon>
        <taxon>Tracheophyta</taxon>
        <taxon>Spermatophyta</taxon>
        <taxon>Magnoliopsida</taxon>
        <taxon>eudicotyledons</taxon>
        <taxon>Gunneridae</taxon>
        <taxon>Pentapetalae</taxon>
        <taxon>rosids</taxon>
        <taxon>fabids</taxon>
        <taxon>Fabales</taxon>
        <taxon>Fabaceae</taxon>
        <taxon>Papilionoideae</taxon>
        <taxon>50 kb inversion clade</taxon>
        <taxon>NPAAA clade</taxon>
        <taxon>indigoferoid/millettioid clade</taxon>
        <taxon>Phaseoleae</taxon>
        <taxon>Vigna</taxon>
    </lineage>
</organism>
<dbReference type="EMBL" id="CP144695">
    <property type="protein sequence ID" value="WVZ08731.1"/>
    <property type="molecule type" value="Genomic_DNA"/>
</dbReference>
<sequence>MKQWRDQTWLEILDPNIKENYSEIEVTKCIQIGLLCVQQNPDVRPTMTNVLSYFSSHFNELPSSQEPAFFLNERTNPTIFAQESSINQPINISIPFSTNKMSVSEFLPR</sequence>
<keyword evidence="2" id="KW-1185">Reference proteome</keyword>
<dbReference type="AlphaFoldDB" id="A0AAQ3RY92"/>
<dbReference type="InterPro" id="IPR011009">
    <property type="entry name" value="Kinase-like_dom_sf"/>
</dbReference>
<protein>
    <recommendedName>
        <fullName evidence="3">S-locus receptor kinase C-terminal domain-containing protein</fullName>
    </recommendedName>
</protein>
<evidence type="ECO:0000313" key="2">
    <source>
        <dbReference type="Proteomes" id="UP001374535"/>
    </source>
</evidence>
<dbReference type="Gene3D" id="1.10.510.10">
    <property type="entry name" value="Transferase(Phosphotransferase) domain 1"/>
    <property type="match status" value="1"/>
</dbReference>
<gene>
    <name evidence="1" type="ORF">V8G54_022077</name>
</gene>
<evidence type="ECO:0008006" key="3">
    <source>
        <dbReference type="Google" id="ProtNLM"/>
    </source>
</evidence>
<name>A0AAQ3RY92_VIGMU</name>
<dbReference type="PANTHER" id="PTHR27006:SF606">
    <property type="entry name" value="INTERLEUKIN-1 RECEPTOR-ASSOCIATED KINASE 4"/>
    <property type="match status" value="1"/>
</dbReference>
<proteinExistence type="predicted"/>
<evidence type="ECO:0000313" key="1">
    <source>
        <dbReference type="EMBL" id="WVZ08731.1"/>
    </source>
</evidence>
<dbReference type="SUPFAM" id="SSF56112">
    <property type="entry name" value="Protein kinase-like (PK-like)"/>
    <property type="match status" value="1"/>
</dbReference>
<reference evidence="1 2" key="1">
    <citation type="journal article" date="2023" name="Life. Sci Alliance">
        <title>Evolutionary insights into 3D genome organization and epigenetic landscape of Vigna mungo.</title>
        <authorList>
            <person name="Junaid A."/>
            <person name="Singh B."/>
            <person name="Bhatia S."/>
        </authorList>
    </citation>
    <scope>NUCLEOTIDE SEQUENCE [LARGE SCALE GENOMIC DNA]</scope>
    <source>
        <strain evidence="1">Urdbean</strain>
    </source>
</reference>
<accession>A0AAQ3RY92</accession>
<dbReference type="Proteomes" id="UP001374535">
    <property type="component" value="Chromosome 6"/>
</dbReference>